<dbReference type="Gene3D" id="3.40.50.1000">
    <property type="entry name" value="HAD superfamily/HAD-like"/>
    <property type="match status" value="1"/>
</dbReference>
<proteinExistence type="predicted"/>
<dbReference type="Proteomes" id="UP000034589">
    <property type="component" value="Unassembled WGS sequence"/>
</dbReference>
<keyword evidence="3" id="KW-0378">Hydrolase</keyword>
<comment type="caution">
    <text evidence="5">The sequence shown here is derived from an EMBL/GenBank/DDBJ whole genome shotgun (WGS) entry which is preliminary data.</text>
</comment>
<dbReference type="GO" id="GO:0044281">
    <property type="term" value="P:small molecule metabolic process"/>
    <property type="evidence" value="ECO:0007669"/>
    <property type="project" value="UniProtKB-ARBA"/>
</dbReference>
<organism evidence="5 6">
    <name type="scientific">Candidatus Kaiserbacteria bacterium GW2011_GWC2_49_12</name>
    <dbReference type="NCBI Taxonomy" id="1618675"/>
    <lineage>
        <taxon>Bacteria</taxon>
        <taxon>Candidatus Kaiseribacteriota</taxon>
    </lineage>
</organism>
<dbReference type="EMBL" id="LCPV01000068">
    <property type="protein sequence ID" value="KKW05261.1"/>
    <property type="molecule type" value="Genomic_DNA"/>
</dbReference>
<reference evidence="5 6" key="1">
    <citation type="journal article" date="2015" name="Nature">
        <title>rRNA introns, odd ribosomes, and small enigmatic genomes across a large radiation of phyla.</title>
        <authorList>
            <person name="Brown C.T."/>
            <person name="Hug L.A."/>
            <person name="Thomas B.C."/>
            <person name="Sharon I."/>
            <person name="Castelle C.J."/>
            <person name="Singh A."/>
            <person name="Wilkins M.J."/>
            <person name="Williams K.H."/>
            <person name="Banfield J.F."/>
        </authorList>
    </citation>
    <scope>NUCLEOTIDE SEQUENCE [LARGE SCALE GENOMIC DNA]</scope>
</reference>
<dbReference type="InterPro" id="IPR036412">
    <property type="entry name" value="HAD-like_sf"/>
</dbReference>
<dbReference type="Pfam" id="PF13242">
    <property type="entry name" value="Hydrolase_like"/>
    <property type="match status" value="1"/>
</dbReference>
<dbReference type="InterPro" id="IPR051400">
    <property type="entry name" value="HAD-like_hydrolase"/>
</dbReference>
<protein>
    <submittedName>
        <fullName evidence="5">Uncharacterized protein</fullName>
    </submittedName>
</protein>
<evidence type="ECO:0000256" key="4">
    <source>
        <dbReference type="ARBA" id="ARBA00022842"/>
    </source>
</evidence>
<evidence type="ECO:0000256" key="2">
    <source>
        <dbReference type="ARBA" id="ARBA00022723"/>
    </source>
</evidence>
<dbReference type="PANTHER" id="PTHR46470:SF2">
    <property type="entry name" value="GLYCERALDEHYDE 3-PHOSPHATE PHOSPHATASE"/>
    <property type="match status" value="1"/>
</dbReference>
<dbReference type="InterPro" id="IPR023214">
    <property type="entry name" value="HAD_sf"/>
</dbReference>
<dbReference type="AlphaFoldDB" id="A0A0G1VFM5"/>
<dbReference type="NCBIfam" id="TIGR01549">
    <property type="entry name" value="HAD-SF-IA-v1"/>
    <property type="match status" value="1"/>
</dbReference>
<dbReference type="GO" id="GO:0046872">
    <property type="term" value="F:metal ion binding"/>
    <property type="evidence" value="ECO:0007669"/>
    <property type="project" value="UniProtKB-KW"/>
</dbReference>
<evidence type="ECO:0000313" key="6">
    <source>
        <dbReference type="Proteomes" id="UP000034589"/>
    </source>
</evidence>
<evidence type="ECO:0000256" key="3">
    <source>
        <dbReference type="ARBA" id="ARBA00022801"/>
    </source>
</evidence>
<comment type="cofactor">
    <cofactor evidence="1">
        <name>Mg(2+)</name>
        <dbReference type="ChEBI" id="CHEBI:18420"/>
    </cofactor>
</comment>
<accession>A0A0G1VFM5</accession>
<name>A0A0G1VFM5_9BACT</name>
<evidence type="ECO:0000256" key="1">
    <source>
        <dbReference type="ARBA" id="ARBA00001946"/>
    </source>
</evidence>
<dbReference type="GO" id="GO:0016791">
    <property type="term" value="F:phosphatase activity"/>
    <property type="evidence" value="ECO:0007669"/>
    <property type="project" value="TreeGrafter"/>
</dbReference>
<evidence type="ECO:0000313" key="5">
    <source>
        <dbReference type="EMBL" id="KKW05261.1"/>
    </source>
</evidence>
<dbReference type="SUPFAM" id="SSF56784">
    <property type="entry name" value="HAD-like"/>
    <property type="match status" value="1"/>
</dbReference>
<gene>
    <name evidence="5" type="ORF">UY39_C0068G0009</name>
</gene>
<keyword evidence="2" id="KW-0479">Metal-binding</keyword>
<dbReference type="PANTHER" id="PTHR46470">
    <property type="entry name" value="N-ACYLNEURAMINATE-9-PHOSPHATASE"/>
    <property type="match status" value="1"/>
</dbReference>
<keyword evidence="4" id="KW-0460">Magnesium</keyword>
<dbReference type="InterPro" id="IPR006439">
    <property type="entry name" value="HAD-SF_hydro_IA"/>
</dbReference>
<sequence>MQQKGDIAVIFDFNRTIYDPDTGAMLSGAREVLDALRTRSVPLYLVSKADESRPQLLEEMGVKDFFAESFFVERKDPTLFFEILKRAGVHPKQMYVVGDHLHKEIRCGNQCGMRTIWLKRGKFSDLEPAMEADHPWQTVSDMSEVFGLIE</sequence>